<dbReference type="Pfam" id="PF04055">
    <property type="entry name" value="Radical_SAM"/>
    <property type="match status" value="1"/>
</dbReference>
<dbReference type="InterPro" id="IPR013785">
    <property type="entry name" value="Aldolase_TIM"/>
</dbReference>
<sequence>MNIGGFLKTSYSDFPGHLSSVIFTNGCNFKCPYCHNGDLASGRAPATETFDTILTKLDQRRQHIRAVVISGGEPTLYRDLPDCIRMLKNEGYAVKLDTNGSNPEMLEHLLRESLLDYVAMDYKWLISDYAPFIADPVLAASTAWLNASIDLTIGSGIDHEFRTTVLSPYHREDVLEKMGRRIAGAQAWSLQQYQYTANQLEDCHFETYSKSVLEAFANCHAKAFPKMKIRVRAKV</sequence>
<dbReference type="SFLD" id="SFLDS00029">
    <property type="entry name" value="Radical_SAM"/>
    <property type="match status" value="1"/>
</dbReference>
<evidence type="ECO:0000256" key="1">
    <source>
        <dbReference type="ARBA" id="ARBA00022691"/>
    </source>
</evidence>
<keyword evidence="4" id="KW-0411">Iron-sulfur</keyword>
<dbReference type="PANTHER" id="PTHR11228">
    <property type="entry name" value="RADICAL SAM DOMAIN PROTEIN"/>
    <property type="match status" value="1"/>
</dbReference>
<evidence type="ECO:0000256" key="3">
    <source>
        <dbReference type="ARBA" id="ARBA00023004"/>
    </source>
</evidence>
<dbReference type="PROSITE" id="PS51918">
    <property type="entry name" value="RADICAL_SAM"/>
    <property type="match status" value="1"/>
</dbReference>
<dbReference type="RefSeq" id="WP_213236876.1">
    <property type="nucleotide sequence ID" value="NZ_JAHBCL010000015.1"/>
</dbReference>
<keyword evidence="3" id="KW-0408">Iron</keyword>
<dbReference type="EMBL" id="JAHBCL010000015">
    <property type="protein sequence ID" value="MBS7527015.1"/>
    <property type="molecule type" value="Genomic_DNA"/>
</dbReference>
<dbReference type="InterPro" id="IPR012840">
    <property type="entry name" value="NrdG2"/>
</dbReference>
<dbReference type="SFLD" id="SFLDG01094">
    <property type="entry name" value="Uncharacterised_Radical_SAM_Su"/>
    <property type="match status" value="1"/>
</dbReference>
<dbReference type="Gene3D" id="3.20.20.70">
    <property type="entry name" value="Aldolase class I"/>
    <property type="match status" value="1"/>
</dbReference>
<dbReference type="Proteomes" id="UP000746471">
    <property type="component" value="Unassembled WGS sequence"/>
</dbReference>
<organism evidence="6 7">
    <name type="scientific">Fusibacter paucivorans</name>
    <dbReference type="NCBI Taxonomy" id="76009"/>
    <lineage>
        <taxon>Bacteria</taxon>
        <taxon>Bacillati</taxon>
        <taxon>Bacillota</taxon>
        <taxon>Clostridia</taxon>
        <taxon>Eubacteriales</taxon>
        <taxon>Eubacteriales Family XII. Incertae Sedis</taxon>
        <taxon>Fusibacter</taxon>
    </lineage>
</organism>
<protein>
    <submittedName>
        <fullName evidence="6">Anaerobic ribonucleoside-triphosphate reductase activating protein</fullName>
    </submittedName>
</protein>
<accession>A0ABS5PPC7</accession>
<dbReference type="InterPro" id="IPR058240">
    <property type="entry name" value="rSAM_sf"/>
</dbReference>
<evidence type="ECO:0000259" key="5">
    <source>
        <dbReference type="PROSITE" id="PS51918"/>
    </source>
</evidence>
<evidence type="ECO:0000256" key="4">
    <source>
        <dbReference type="ARBA" id="ARBA00023014"/>
    </source>
</evidence>
<dbReference type="SUPFAM" id="SSF102114">
    <property type="entry name" value="Radical SAM enzymes"/>
    <property type="match status" value="1"/>
</dbReference>
<evidence type="ECO:0000313" key="6">
    <source>
        <dbReference type="EMBL" id="MBS7527015.1"/>
    </source>
</evidence>
<proteinExistence type="predicted"/>
<name>A0ABS5PPC7_9FIRM</name>
<keyword evidence="7" id="KW-1185">Reference proteome</keyword>
<dbReference type="InterPro" id="IPR050377">
    <property type="entry name" value="Radical_SAM_PqqE_MftC-like"/>
</dbReference>
<evidence type="ECO:0000313" key="7">
    <source>
        <dbReference type="Proteomes" id="UP000746471"/>
    </source>
</evidence>
<evidence type="ECO:0000256" key="2">
    <source>
        <dbReference type="ARBA" id="ARBA00022723"/>
    </source>
</evidence>
<feature type="domain" description="Radical SAM core" evidence="5">
    <location>
        <begin position="13"/>
        <end position="226"/>
    </location>
</feature>
<gene>
    <name evidence="6" type="ORF">KHM83_10015</name>
</gene>
<dbReference type="NCBIfam" id="TIGR02495">
    <property type="entry name" value="NrdG2"/>
    <property type="match status" value="1"/>
</dbReference>
<dbReference type="InterPro" id="IPR007197">
    <property type="entry name" value="rSAM"/>
</dbReference>
<dbReference type="PANTHER" id="PTHR11228:SF27">
    <property type="entry name" value="GLYCYL-RADICAL ENZYME ACTIVATING ENZYME MJ1227-RELATED"/>
    <property type="match status" value="1"/>
</dbReference>
<keyword evidence="2" id="KW-0479">Metal-binding</keyword>
<keyword evidence="1" id="KW-0949">S-adenosyl-L-methionine</keyword>
<comment type="caution">
    <text evidence="6">The sequence shown here is derived from an EMBL/GenBank/DDBJ whole genome shotgun (WGS) entry which is preliminary data.</text>
</comment>
<dbReference type="CDD" id="cd01335">
    <property type="entry name" value="Radical_SAM"/>
    <property type="match status" value="1"/>
</dbReference>
<reference evidence="6 7" key="1">
    <citation type="submission" date="2021-05" db="EMBL/GenBank/DDBJ databases">
        <title>Fusibacter ferrireducens sp. nov., an anaerobic, sulfur- and Fe-reducing bacterium isolated from the mangrove sediment.</title>
        <authorList>
            <person name="Qiu D."/>
        </authorList>
    </citation>
    <scope>NUCLEOTIDE SEQUENCE [LARGE SCALE GENOMIC DNA]</scope>
    <source>
        <strain evidence="6 7">DSM 12116</strain>
    </source>
</reference>